<evidence type="ECO:0000313" key="2">
    <source>
        <dbReference type="EMBL" id="KYN01557.1"/>
    </source>
</evidence>
<keyword evidence="1" id="KW-0472">Membrane</keyword>
<dbReference type="AlphaFoldDB" id="A0A195CM61"/>
<dbReference type="EMBL" id="KQ977600">
    <property type="protein sequence ID" value="KYN01557.1"/>
    <property type="molecule type" value="Genomic_DNA"/>
</dbReference>
<evidence type="ECO:0000313" key="3">
    <source>
        <dbReference type="Proteomes" id="UP000078542"/>
    </source>
</evidence>
<accession>A0A195CM61</accession>
<feature type="transmembrane region" description="Helical" evidence="1">
    <location>
        <begin position="12"/>
        <end position="31"/>
    </location>
</feature>
<protein>
    <submittedName>
        <fullName evidence="2">Uncharacterized protein</fullName>
    </submittedName>
</protein>
<sequence length="83" mass="9657">MTTQNFHFNPPYYGCSNVILAVATVYIHVYICVEIAKVQCSLRAISRICRLLYGGENQRYVRMDILCKYEKQSTKLAIKQIYT</sequence>
<name>A0A195CM61_9HYME</name>
<reference evidence="2 3" key="1">
    <citation type="submission" date="2016-03" db="EMBL/GenBank/DDBJ databases">
        <title>Cyphomyrmex costatus WGS genome.</title>
        <authorList>
            <person name="Nygaard S."/>
            <person name="Hu H."/>
            <person name="Boomsma J."/>
            <person name="Zhang G."/>
        </authorList>
    </citation>
    <scope>NUCLEOTIDE SEQUENCE [LARGE SCALE GENOMIC DNA]</scope>
    <source>
        <strain evidence="2">MS0001</strain>
        <tissue evidence="2">Whole body</tissue>
    </source>
</reference>
<gene>
    <name evidence="2" type="ORF">ALC62_07739</name>
</gene>
<organism evidence="2 3">
    <name type="scientific">Cyphomyrmex costatus</name>
    <dbReference type="NCBI Taxonomy" id="456900"/>
    <lineage>
        <taxon>Eukaryota</taxon>
        <taxon>Metazoa</taxon>
        <taxon>Ecdysozoa</taxon>
        <taxon>Arthropoda</taxon>
        <taxon>Hexapoda</taxon>
        <taxon>Insecta</taxon>
        <taxon>Pterygota</taxon>
        <taxon>Neoptera</taxon>
        <taxon>Endopterygota</taxon>
        <taxon>Hymenoptera</taxon>
        <taxon>Apocrita</taxon>
        <taxon>Aculeata</taxon>
        <taxon>Formicoidea</taxon>
        <taxon>Formicidae</taxon>
        <taxon>Myrmicinae</taxon>
        <taxon>Cyphomyrmex</taxon>
    </lineage>
</organism>
<keyword evidence="1" id="KW-0812">Transmembrane</keyword>
<dbReference type="Proteomes" id="UP000078542">
    <property type="component" value="Unassembled WGS sequence"/>
</dbReference>
<evidence type="ECO:0000256" key="1">
    <source>
        <dbReference type="SAM" id="Phobius"/>
    </source>
</evidence>
<keyword evidence="1" id="KW-1133">Transmembrane helix</keyword>
<proteinExistence type="predicted"/>
<keyword evidence="3" id="KW-1185">Reference proteome</keyword>